<dbReference type="Pfam" id="PF01657">
    <property type="entry name" value="Stress-antifung"/>
    <property type="match status" value="2"/>
</dbReference>
<evidence type="ECO:0000259" key="16">
    <source>
        <dbReference type="PROSITE" id="PS50011"/>
    </source>
</evidence>
<dbReference type="Gene3D" id="3.30.200.20">
    <property type="entry name" value="Phosphorylase Kinase, domain 1"/>
    <property type="match status" value="1"/>
</dbReference>
<dbReference type="InterPro" id="IPR008271">
    <property type="entry name" value="Ser/Thr_kinase_AS"/>
</dbReference>
<evidence type="ECO:0000256" key="5">
    <source>
        <dbReference type="ARBA" id="ARBA00022729"/>
    </source>
</evidence>
<feature type="domain" description="Gnk2-homologous" evidence="17">
    <location>
        <begin position="135"/>
        <end position="243"/>
    </location>
</feature>
<evidence type="ECO:0000313" key="18">
    <source>
        <dbReference type="EMBL" id="KAJ9158574.1"/>
    </source>
</evidence>
<dbReference type="Gene3D" id="3.30.430.20">
    <property type="entry name" value="Gnk2 domain, C-X8-C-X2-C motif"/>
    <property type="match status" value="2"/>
</dbReference>
<evidence type="ECO:0008006" key="20">
    <source>
        <dbReference type="Google" id="ProtNLM"/>
    </source>
</evidence>
<evidence type="ECO:0000256" key="2">
    <source>
        <dbReference type="ARBA" id="ARBA00022527"/>
    </source>
</evidence>
<gene>
    <name evidence="18" type="ORF">P3X46_024142</name>
</gene>
<evidence type="ECO:0000256" key="3">
    <source>
        <dbReference type="ARBA" id="ARBA00022679"/>
    </source>
</evidence>
<evidence type="ECO:0000256" key="14">
    <source>
        <dbReference type="PROSITE-ProRule" id="PRU10141"/>
    </source>
</evidence>
<keyword evidence="13" id="KW-0325">Glycoprotein</keyword>
<dbReference type="PROSITE" id="PS00107">
    <property type="entry name" value="PROTEIN_KINASE_ATP"/>
    <property type="match status" value="1"/>
</dbReference>
<dbReference type="CDD" id="cd23509">
    <property type="entry name" value="Gnk2-like"/>
    <property type="match status" value="2"/>
</dbReference>
<accession>A0ABQ9L1J1</accession>
<proteinExistence type="predicted"/>
<dbReference type="Pfam" id="PF00069">
    <property type="entry name" value="Pkinase"/>
    <property type="match status" value="1"/>
</dbReference>
<evidence type="ECO:0000256" key="12">
    <source>
        <dbReference type="ARBA" id="ARBA00023170"/>
    </source>
</evidence>
<evidence type="ECO:0000256" key="13">
    <source>
        <dbReference type="ARBA" id="ARBA00023180"/>
    </source>
</evidence>
<keyword evidence="10 15" id="KW-1133">Transmembrane helix</keyword>
<keyword evidence="6" id="KW-0677">Repeat</keyword>
<keyword evidence="3" id="KW-0808">Transferase</keyword>
<dbReference type="SMART" id="SM00220">
    <property type="entry name" value="S_TKc"/>
    <property type="match status" value="1"/>
</dbReference>
<evidence type="ECO:0000259" key="17">
    <source>
        <dbReference type="PROSITE" id="PS51473"/>
    </source>
</evidence>
<keyword evidence="8" id="KW-0418">Kinase</keyword>
<dbReference type="InterPro" id="IPR038408">
    <property type="entry name" value="GNK2_sf"/>
</dbReference>
<keyword evidence="9 14" id="KW-0067">ATP-binding</keyword>
<sequence length="661" mass="73309">MDNRSISLINFVALLFHFLISICLTNALYCYKTGNFTANSTYAKNRALVLSSLASNVTANGGFYTATVGQGTDKVYGLVLCRADTSSDACSKCVNTTITELIEKCPNQKEAISWGGDPPCIIRYANRSIFGLLELEPTDAGYNVNNITSNMEEFDQTWGGLMSRIVTKASMGSSKVKFATEEADLTPFQKIYALMLCTPDMSQSNCSYCLREAVGFYQSCCHGKQGGYVQKPNCIFRWDLYPFYNSIADALPPTPPPSISPPSTNNAISKENGTATTRTVVIITVPAIVFAALVALTCSLFYYRKSKQETKSEDLDENRSKECLKFNFETIRLATEDFSDHNKLGQGGFGAVYKGVLSDGQVVAVKRLSRNSKQEEADIKNEVMLVARLQHRNLVRLLGFCFEGHERLLIYEYVPNSSLDHYIFDREKRLLTNWGTRYKIIVGIARGILYLHEDSQLRIIHRDLKVSNILLDEEMNPKISDFGTARLFPTDQSEDATSKIVGTFGYMAPEYAFQGILSVKSDVFSFGVLILEIISGQKCNKFRNAEEEEERDLITYAWDNWIEGTASNIIDPILIGAASTPDILRCIQIGLLCVQADAGKRPTMASVVLMLDSCSVALPALSKPGYFVYSEHTSILSGNQSKSRSAQLSANQCSISELDPR</sequence>
<evidence type="ECO:0000313" key="19">
    <source>
        <dbReference type="Proteomes" id="UP001174677"/>
    </source>
</evidence>
<protein>
    <recommendedName>
        <fullName evidence="20">Cysteine-rich receptor-like protein kinase</fullName>
    </recommendedName>
</protein>
<dbReference type="EMBL" id="JARPOI010000014">
    <property type="protein sequence ID" value="KAJ9158574.1"/>
    <property type="molecule type" value="Genomic_DNA"/>
</dbReference>
<feature type="domain" description="Protein kinase" evidence="16">
    <location>
        <begin position="338"/>
        <end position="621"/>
    </location>
</feature>
<dbReference type="PANTHER" id="PTHR27002">
    <property type="entry name" value="RECEPTOR-LIKE SERINE/THREONINE-PROTEIN KINASE SD1-8"/>
    <property type="match status" value="1"/>
</dbReference>
<dbReference type="PROSITE" id="PS51473">
    <property type="entry name" value="GNK2"/>
    <property type="match status" value="2"/>
</dbReference>
<dbReference type="PANTHER" id="PTHR27002:SF1104">
    <property type="entry name" value="CYSTEINE-RICH RECEPTOR-LIKE PROTEIN KINASE 27-RELATED"/>
    <property type="match status" value="1"/>
</dbReference>
<dbReference type="InterPro" id="IPR011009">
    <property type="entry name" value="Kinase-like_dom_sf"/>
</dbReference>
<reference evidence="18" key="1">
    <citation type="journal article" date="2023" name="Plant Biotechnol. J.">
        <title>Chromosome-level wild Hevea brasiliensis genome provides new tools for genomic-assisted breeding and valuable loci to elevate rubber yield.</title>
        <authorList>
            <person name="Cheng H."/>
            <person name="Song X."/>
            <person name="Hu Y."/>
            <person name="Wu T."/>
            <person name="Yang Q."/>
            <person name="An Z."/>
            <person name="Feng S."/>
            <person name="Deng Z."/>
            <person name="Wu W."/>
            <person name="Zeng X."/>
            <person name="Tu M."/>
            <person name="Wang X."/>
            <person name="Huang H."/>
        </authorList>
    </citation>
    <scope>NUCLEOTIDE SEQUENCE</scope>
    <source>
        <strain evidence="18">MT/VB/25A 57/8</strain>
    </source>
</reference>
<keyword evidence="4 15" id="KW-0812">Transmembrane</keyword>
<name>A0ABQ9L1J1_HEVBR</name>
<dbReference type="InterPro" id="IPR000719">
    <property type="entry name" value="Prot_kinase_dom"/>
</dbReference>
<evidence type="ECO:0000256" key="10">
    <source>
        <dbReference type="ARBA" id="ARBA00022989"/>
    </source>
</evidence>
<keyword evidence="11 15" id="KW-0472">Membrane</keyword>
<keyword evidence="7 14" id="KW-0547">Nucleotide-binding</keyword>
<comment type="caution">
    <text evidence="18">The sequence shown here is derived from an EMBL/GenBank/DDBJ whole genome shotgun (WGS) entry which is preliminary data.</text>
</comment>
<feature type="domain" description="Gnk2-homologous" evidence="17">
    <location>
        <begin position="24"/>
        <end position="129"/>
    </location>
</feature>
<feature type="transmembrane region" description="Helical" evidence="15">
    <location>
        <begin position="280"/>
        <end position="303"/>
    </location>
</feature>
<dbReference type="CDD" id="cd14066">
    <property type="entry name" value="STKc_IRAK"/>
    <property type="match status" value="1"/>
</dbReference>
<evidence type="ECO:0000256" key="15">
    <source>
        <dbReference type="SAM" id="Phobius"/>
    </source>
</evidence>
<keyword evidence="12" id="KW-0675">Receptor</keyword>
<evidence type="ECO:0000256" key="7">
    <source>
        <dbReference type="ARBA" id="ARBA00022741"/>
    </source>
</evidence>
<dbReference type="PROSITE" id="PS50011">
    <property type="entry name" value="PROTEIN_KINASE_DOM"/>
    <property type="match status" value="1"/>
</dbReference>
<dbReference type="PROSITE" id="PS00108">
    <property type="entry name" value="PROTEIN_KINASE_ST"/>
    <property type="match status" value="1"/>
</dbReference>
<evidence type="ECO:0000256" key="1">
    <source>
        <dbReference type="ARBA" id="ARBA00004167"/>
    </source>
</evidence>
<dbReference type="SUPFAM" id="SSF56112">
    <property type="entry name" value="Protein kinase-like (PK-like)"/>
    <property type="match status" value="1"/>
</dbReference>
<evidence type="ECO:0000256" key="9">
    <source>
        <dbReference type="ARBA" id="ARBA00022840"/>
    </source>
</evidence>
<feature type="binding site" evidence="14">
    <location>
        <position position="366"/>
    </location>
    <ligand>
        <name>ATP</name>
        <dbReference type="ChEBI" id="CHEBI:30616"/>
    </ligand>
</feature>
<evidence type="ECO:0000256" key="8">
    <source>
        <dbReference type="ARBA" id="ARBA00022777"/>
    </source>
</evidence>
<keyword evidence="5" id="KW-0732">Signal</keyword>
<feature type="transmembrane region" description="Helical" evidence="15">
    <location>
        <begin position="7"/>
        <end position="29"/>
    </location>
</feature>
<dbReference type="Proteomes" id="UP001174677">
    <property type="component" value="Chromosome 14"/>
</dbReference>
<dbReference type="Gene3D" id="1.10.510.10">
    <property type="entry name" value="Transferase(Phosphotransferase) domain 1"/>
    <property type="match status" value="1"/>
</dbReference>
<evidence type="ECO:0000256" key="4">
    <source>
        <dbReference type="ARBA" id="ARBA00022692"/>
    </source>
</evidence>
<evidence type="ECO:0000256" key="11">
    <source>
        <dbReference type="ARBA" id="ARBA00023136"/>
    </source>
</evidence>
<keyword evidence="2" id="KW-0723">Serine/threonine-protein kinase</keyword>
<organism evidence="18 19">
    <name type="scientific">Hevea brasiliensis</name>
    <name type="common">Para rubber tree</name>
    <name type="synonym">Siphonia brasiliensis</name>
    <dbReference type="NCBI Taxonomy" id="3981"/>
    <lineage>
        <taxon>Eukaryota</taxon>
        <taxon>Viridiplantae</taxon>
        <taxon>Streptophyta</taxon>
        <taxon>Embryophyta</taxon>
        <taxon>Tracheophyta</taxon>
        <taxon>Spermatophyta</taxon>
        <taxon>Magnoliopsida</taxon>
        <taxon>eudicotyledons</taxon>
        <taxon>Gunneridae</taxon>
        <taxon>Pentapetalae</taxon>
        <taxon>rosids</taxon>
        <taxon>fabids</taxon>
        <taxon>Malpighiales</taxon>
        <taxon>Euphorbiaceae</taxon>
        <taxon>Crotonoideae</taxon>
        <taxon>Micrandreae</taxon>
        <taxon>Hevea</taxon>
    </lineage>
</organism>
<comment type="subcellular location">
    <subcellularLocation>
        <location evidence="1">Membrane</location>
        <topology evidence="1">Single-pass membrane protein</topology>
    </subcellularLocation>
</comment>
<keyword evidence="19" id="KW-1185">Reference proteome</keyword>
<evidence type="ECO:0000256" key="6">
    <source>
        <dbReference type="ARBA" id="ARBA00022737"/>
    </source>
</evidence>
<dbReference type="InterPro" id="IPR017441">
    <property type="entry name" value="Protein_kinase_ATP_BS"/>
</dbReference>
<dbReference type="InterPro" id="IPR002902">
    <property type="entry name" value="GNK2"/>
</dbReference>